<keyword evidence="4" id="KW-1185">Reference proteome</keyword>
<proteinExistence type="predicted"/>
<dbReference type="InterPro" id="IPR039341">
    <property type="entry name" value="CFAP99"/>
</dbReference>
<dbReference type="AlphaFoldDB" id="A0A1Y1HVA6"/>
<feature type="region of interest" description="Disordered" evidence="2">
    <location>
        <begin position="743"/>
        <end position="776"/>
    </location>
</feature>
<keyword evidence="1" id="KW-0175">Coiled coil</keyword>
<evidence type="ECO:0000256" key="2">
    <source>
        <dbReference type="SAM" id="MobiDB-lite"/>
    </source>
</evidence>
<protein>
    <submittedName>
        <fullName evidence="3">Uncharacterized protein</fullName>
    </submittedName>
</protein>
<feature type="compositionally biased region" description="Basic and acidic residues" evidence="2">
    <location>
        <begin position="743"/>
        <end position="755"/>
    </location>
</feature>
<evidence type="ECO:0000313" key="3">
    <source>
        <dbReference type="EMBL" id="GAQ82570.1"/>
    </source>
</evidence>
<accession>A0A1Y1HVA6</accession>
<dbReference type="PANTHER" id="PTHR34649">
    <property type="entry name" value="CILIA- AND FLAGELLA-ASSOCIATED PROTEIN 99"/>
    <property type="match status" value="1"/>
</dbReference>
<evidence type="ECO:0000256" key="1">
    <source>
        <dbReference type="SAM" id="Coils"/>
    </source>
</evidence>
<gene>
    <name evidence="3" type="ORF">KFL_001160030</name>
</gene>
<name>A0A1Y1HVA6_KLENI</name>
<feature type="coiled-coil region" evidence="1">
    <location>
        <begin position="339"/>
        <end position="496"/>
    </location>
</feature>
<dbReference type="PANTHER" id="PTHR34649:SF1">
    <property type="entry name" value="CILIA- AND FLAGELLA-ASSOCIATED PROTEIN 99"/>
    <property type="match status" value="1"/>
</dbReference>
<feature type="compositionally biased region" description="Basic and acidic residues" evidence="2">
    <location>
        <begin position="660"/>
        <end position="705"/>
    </location>
</feature>
<feature type="compositionally biased region" description="Basic and acidic residues" evidence="2">
    <location>
        <begin position="589"/>
        <end position="615"/>
    </location>
</feature>
<sequence>MKGQKSSTTLSASEMVTNAATALNAGELLSLCEKLVASYNSAKINPDIHADECIAEWKVTDEDDKVFLKQVLYGCCRYKKLIKALVTSLYHNNSGCTLRSDVHLYSVFVYLILIRLEELTFEQFRRLCLTQEPQKILVLVNYVFNRENLEQWCKDEWLKIYDTTFVTALIDSVLQWQPHVAEMVKRLEEKVFMKRRAEEQEADTGARGASSKFTATVVQPFNLSMSKRKPVYIDEEPVVTLKARPPPPHLDGPTPTELALEKAREQNRARAAEKYADARPFRLRVLERPSNLEKVKLEVEETRAEAHAFRPVKARPVPAASEAKVKYNAAAILREDALLRKKQEEAAKALQQYESELRDASEYLAWREEMSKAEEAERAAEIERRRIETAAGAEMVKQAVAAKAQENKQTVASMRAQAELLEQQLAQEREQIEQANRMKKLEIVEDRQAVKAAVEKVAAEKRRQAEEVERESAARARRLAEEKAIEQKRKEDLIRQLRALDAVQRTRSKEPFDPFTSGNHGLLEEMSLAELKERVGRMREQERAWEEEQRARIAAQKQEKESALLSKAETISKARERAEALRKAKRAARAVEARAKEEEGERARQEGEVKLAERLQAKRRAREEELARLEAEERAIAFEQQRLAAEKARLDALRAAELGKGAERAARAEEERQRKAAETEAETKAKQERLRKQLQRAERTERKRTIKHYDAKVERIKAENVQEKTEELAKKKTLVLTERQRMEHARQALTERDPYKASLTLPLRERPKSPPTSKMR</sequence>
<dbReference type="Proteomes" id="UP000054558">
    <property type="component" value="Unassembled WGS sequence"/>
</dbReference>
<feature type="region of interest" description="Disordered" evidence="2">
    <location>
        <begin position="658"/>
        <end position="705"/>
    </location>
</feature>
<dbReference type="OrthoDB" id="10262255at2759"/>
<organism evidence="3 4">
    <name type="scientific">Klebsormidium nitens</name>
    <name type="common">Green alga</name>
    <name type="synonym">Ulothrix nitens</name>
    <dbReference type="NCBI Taxonomy" id="105231"/>
    <lineage>
        <taxon>Eukaryota</taxon>
        <taxon>Viridiplantae</taxon>
        <taxon>Streptophyta</taxon>
        <taxon>Klebsormidiophyceae</taxon>
        <taxon>Klebsormidiales</taxon>
        <taxon>Klebsormidiaceae</taxon>
        <taxon>Klebsormidium</taxon>
    </lineage>
</organism>
<dbReference type="OMA" id="VQDGRYC"/>
<dbReference type="EMBL" id="DF237065">
    <property type="protein sequence ID" value="GAQ82570.1"/>
    <property type="molecule type" value="Genomic_DNA"/>
</dbReference>
<dbReference type="STRING" id="105231.A0A1Y1HVA6"/>
<feature type="region of interest" description="Disordered" evidence="2">
    <location>
        <begin position="585"/>
        <end position="615"/>
    </location>
</feature>
<reference evidence="3 4" key="1">
    <citation type="journal article" date="2014" name="Nat. Commun.">
        <title>Klebsormidium flaccidum genome reveals primary factors for plant terrestrial adaptation.</title>
        <authorList>
            <person name="Hori K."/>
            <person name="Maruyama F."/>
            <person name="Fujisawa T."/>
            <person name="Togashi T."/>
            <person name="Yamamoto N."/>
            <person name="Seo M."/>
            <person name="Sato S."/>
            <person name="Yamada T."/>
            <person name="Mori H."/>
            <person name="Tajima N."/>
            <person name="Moriyama T."/>
            <person name="Ikeuchi M."/>
            <person name="Watanabe M."/>
            <person name="Wada H."/>
            <person name="Kobayashi K."/>
            <person name="Saito M."/>
            <person name="Masuda T."/>
            <person name="Sasaki-Sekimoto Y."/>
            <person name="Mashiguchi K."/>
            <person name="Awai K."/>
            <person name="Shimojima M."/>
            <person name="Masuda S."/>
            <person name="Iwai M."/>
            <person name="Nobusawa T."/>
            <person name="Narise T."/>
            <person name="Kondo S."/>
            <person name="Saito H."/>
            <person name="Sato R."/>
            <person name="Murakawa M."/>
            <person name="Ihara Y."/>
            <person name="Oshima-Yamada Y."/>
            <person name="Ohtaka K."/>
            <person name="Satoh M."/>
            <person name="Sonobe K."/>
            <person name="Ishii M."/>
            <person name="Ohtani R."/>
            <person name="Kanamori-Sato M."/>
            <person name="Honoki R."/>
            <person name="Miyazaki D."/>
            <person name="Mochizuki H."/>
            <person name="Umetsu J."/>
            <person name="Higashi K."/>
            <person name="Shibata D."/>
            <person name="Kamiya Y."/>
            <person name="Sato N."/>
            <person name="Nakamura Y."/>
            <person name="Tabata S."/>
            <person name="Ida S."/>
            <person name="Kurokawa K."/>
            <person name="Ohta H."/>
        </authorList>
    </citation>
    <scope>NUCLEOTIDE SEQUENCE [LARGE SCALE GENOMIC DNA]</scope>
    <source>
        <strain evidence="3 4">NIES-2285</strain>
    </source>
</reference>
<evidence type="ECO:0000313" key="4">
    <source>
        <dbReference type="Proteomes" id="UP000054558"/>
    </source>
</evidence>